<dbReference type="InterPro" id="IPR034907">
    <property type="entry name" value="NDK-like_dom"/>
</dbReference>
<dbReference type="Gene3D" id="3.30.70.141">
    <property type="entry name" value="Nucleoside diphosphate kinase-like domain"/>
    <property type="match status" value="1"/>
</dbReference>
<comment type="catalytic activity">
    <reaction evidence="8">
        <text>a 2'-deoxyribonucleoside 5'-diphosphate + ATP = a 2'-deoxyribonucleoside 5'-triphosphate + ADP</text>
        <dbReference type="Rhea" id="RHEA:44640"/>
        <dbReference type="ChEBI" id="CHEBI:30616"/>
        <dbReference type="ChEBI" id="CHEBI:61560"/>
        <dbReference type="ChEBI" id="CHEBI:73316"/>
        <dbReference type="ChEBI" id="CHEBI:456216"/>
        <dbReference type="EC" id="2.7.4.6"/>
    </reaction>
</comment>
<organism evidence="10 11">
    <name type="scientific">Drosophila lebanonensis</name>
    <name type="common">Fruit fly</name>
    <name type="synonym">Scaptodrosophila lebanonensis</name>
    <dbReference type="NCBI Taxonomy" id="7225"/>
    <lineage>
        <taxon>Eukaryota</taxon>
        <taxon>Metazoa</taxon>
        <taxon>Ecdysozoa</taxon>
        <taxon>Arthropoda</taxon>
        <taxon>Hexapoda</taxon>
        <taxon>Insecta</taxon>
        <taxon>Pterygota</taxon>
        <taxon>Neoptera</taxon>
        <taxon>Endopterygota</taxon>
        <taxon>Diptera</taxon>
        <taxon>Brachycera</taxon>
        <taxon>Muscomorpha</taxon>
        <taxon>Ephydroidea</taxon>
        <taxon>Drosophilidae</taxon>
        <taxon>Scaptodrosophila</taxon>
    </lineage>
</organism>
<evidence type="ECO:0000256" key="2">
    <source>
        <dbReference type="ARBA" id="ARBA00022490"/>
    </source>
</evidence>
<keyword evidence="8 11" id="KW-0418">Kinase</keyword>
<dbReference type="PANTHER" id="PTHR46161">
    <property type="entry name" value="NUCLEOSIDE DIPHOSPHATE KINASE"/>
    <property type="match status" value="1"/>
</dbReference>
<keyword evidence="5" id="KW-0546">Nucleotide metabolism</keyword>
<dbReference type="InterPro" id="IPR001564">
    <property type="entry name" value="Nucleoside_diP_kinase"/>
</dbReference>
<reference evidence="11" key="1">
    <citation type="submission" date="2025-08" db="UniProtKB">
        <authorList>
            <consortium name="RefSeq"/>
        </authorList>
    </citation>
    <scope>IDENTIFICATION</scope>
    <source>
        <strain evidence="11">11010-0011.00</strain>
        <tissue evidence="11">Whole body</tissue>
    </source>
</reference>
<dbReference type="InterPro" id="IPR036850">
    <property type="entry name" value="NDK-like_dom_sf"/>
</dbReference>
<dbReference type="OrthoDB" id="25346at2759"/>
<dbReference type="AlphaFoldDB" id="A0A6J2TRN7"/>
<keyword evidence="2" id="KW-0963">Cytoplasm</keyword>
<protein>
    <recommendedName>
        <fullName evidence="8">Nucleoside diphosphate kinase</fullName>
        <ecNumber evidence="8">2.7.4.6</ecNumber>
    </recommendedName>
</protein>
<dbReference type="GO" id="GO:0004550">
    <property type="term" value="F:nucleoside diphosphate kinase activity"/>
    <property type="evidence" value="ECO:0007669"/>
    <property type="project" value="UniProtKB-EC"/>
</dbReference>
<dbReference type="GO" id="GO:0006241">
    <property type="term" value="P:CTP biosynthetic process"/>
    <property type="evidence" value="ECO:0007669"/>
    <property type="project" value="InterPro"/>
</dbReference>
<dbReference type="GO" id="GO:0046872">
    <property type="term" value="F:metal ion binding"/>
    <property type="evidence" value="ECO:0007669"/>
    <property type="project" value="UniProtKB-KW"/>
</dbReference>
<dbReference type="SUPFAM" id="SSF54919">
    <property type="entry name" value="Nucleoside diphosphate kinase, NDK"/>
    <property type="match status" value="1"/>
</dbReference>
<dbReference type="RefSeq" id="XP_030378709.1">
    <property type="nucleotide sequence ID" value="XM_030522849.1"/>
</dbReference>
<dbReference type="PROSITE" id="PS51374">
    <property type="entry name" value="NDPK_LIKE"/>
    <property type="match status" value="1"/>
</dbReference>
<feature type="binding site" evidence="6">
    <location>
        <position position="105"/>
    </location>
    <ligand>
        <name>ATP</name>
        <dbReference type="ChEBI" id="CHEBI:30616"/>
    </ligand>
</feature>
<dbReference type="SMART" id="SM00562">
    <property type="entry name" value="NDK"/>
    <property type="match status" value="1"/>
</dbReference>
<dbReference type="EC" id="2.7.4.6" evidence="8"/>
<dbReference type="GO" id="GO:0003341">
    <property type="term" value="P:cilium movement"/>
    <property type="evidence" value="ECO:0007669"/>
    <property type="project" value="TreeGrafter"/>
</dbReference>
<dbReference type="PANTHER" id="PTHR46161:SF1">
    <property type="entry name" value="NUCLEOSIDE DIPHOSPHATE KINASE HOMOLOG 5"/>
    <property type="match status" value="1"/>
</dbReference>
<dbReference type="InterPro" id="IPR023005">
    <property type="entry name" value="Nucleoside_diP_kinase_AS"/>
</dbReference>
<evidence type="ECO:0000256" key="8">
    <source>
        <dbReference type="RuleBase" id="RU004013"/>
    </source>
</evidence>
<comment type="similarity">
    <text evidence="1 6 7">Belongs to the NDK family.</text>
</comment>
<sequence>MEITLAVIKPHVLRNTYAFQQVKQLIKQNFNVLQAKEVRITKELSEQFYAEHQGKFFYHRLTSFMNSGPCYALILQSEACIQKWRSLMGPTKVFRAVYSEPQCIRALYGLSDTRNACHGSDSEASALREIAILFPEFQVKSTAKTQVKQ</sequence>
<evidence type="ECO:0000259" key="9">
    <source>
        <dbReference type="SMART" id="SM00562"/>
    </source>
</evidence>
<evidence type="ECO:0000313" key="11">
    <source>
        <dbReference type="RefSeq" id="XP_030378709.1"/>
    </source>
</evidence>
<proteinExistence type="inferred from homology"/>
<feature type="binding site" evidence="6">
    <location>
        <position position="57"/>
    </location>
    <ligand>
        <name>ATP</name>
        <dbReference type="ChEBI" id="CHEBI:30616"/>
    </ligand>
</feature>
<evidence type="ECO:0000256" key="6">
    <source>
        <dbReference type="PROSITE-ProRule" id="PRU00706"/>
    </source>
</evidence>
<keyword evidence="3" id="KW-0479">Metal-binding</keyword>
<dbReference type="GO" id="GO:0006183">
    <property type="term" value="P:GTP biosynthetic process"/>
    <property type="evidence" value="ECO:0007669"/>
    <property type="project" value="InterPro"/>
</dbReference>
<dbReference type="PRINTS" id="PR01243">
    <property type="entry name" value="NUCDPKINASE"/>
</dbReference>
<feature type="domain" description="Nucleoside diphosphate kinase-like" evidence="9">
    <location>
        <begin position="1"/>
        <end position="141"/>
    </location>
</feature>
<dbReference type="GO" id="GO:0005524">
    <property type="term" value="F:ATP binding"/>
    <property type="evidence" value="ECO:0007669"/>
    <property type="project" value="UniProtKB-KW"/>
</dbReference>
<evidence type="ECO:0000256" key="4">
    <source>
        <dbReference type="ARBA" id="ARBA00022842"/>
    </source>
</evidence>
<evidence type="ECO:0000256" key="5">
    <source>
        <dbReference type="ARBA" id="ARBA00023080"/>
    </source>
</evidence>
<dbReference type="Proteomes" id="UP000504634">
    <property type="component" value="Unplaced"/>
</dbReference>
<dbReference type="CDD" id="cd04414">
    <property type="entry name" value="NDPk6"/>
    <property type="match status" value="1"/>
</dbReference>
<accession>A0A6J2TRN7</accession>
<dbReference type="PROSITE" id="PS00469">
    <property type="entry name" value="NDPK"/>
    <property type="match status" value="1"/>
</dbReference>
<keyword evidence="10" id="KW-1185">Reference proteome</keyword>
<evidence type="ECO:0000256" key="7">
    <source>
        <dbReference type="RuleBase" id="RU004011"/>
    </source>
</evidence>
<dbReference type="CTD" id="32396"/>
<keyword evidence="8" id="KW-0808">Transferase</keyword>
<keyword evidence="8" id="KW-0547">Nucleotide-binding</keyword>
<dbReference type="InterPro" id="IPR037994">
    <property type="entry name" value="NDPk6"/>
</dbReference>
<name>A0A6J2TRN7_DROLE</name>
<feature type="binding site" evidence="6">
    <location>
        <position position="91"/>
    </location>
    <ligand>
        <name>ATP</name>
        <dbReference type="ChEBI" id="CHEBI:30616"/>
    </ligand>
</feature>
<feature type="binding site" evidence="6">
    <location>
        <position position="9"/>
    </location>
    <ligand>
        <name>ATP</name>
        <dbReference type="ChEBI" id="CHEBI:30616"/>
    </ligand>
</feature>
<keyword evidence="8" id="KW-0067">ATP-binding</keyword>
<dbReference type="GO" id="GO:0006228">
    <property type="term" value="P:UTP biosynthetic process"/>
    <property type="evidence" value="ECO:0007669"/>
    <property type="project" value="InterPro"/>
</dbReference>
<feature type="active site" description="Pros-phosphohistidine intermediate" evidence="6">
    <location>
        <position position="118"/>
    </location>
</feature>
<dbReference type="Pfam" id="PF00334">
    <property type="entry name" value="NDK"/>
    <property type="match status" value="1"/>
</dbReference>
<evidence type="ECO:0000313" key="10">
    <source>
        <dbReference type="Proteomes" id="UP000504634"/>
    </source>
</evidence>
<feature type="binding site" evidence="6">
    <location>
        <position position="85"/>
    </location>
    <ligand>
        <name>ATP</name>
        <dbReference type="ChEBI" id="CHEBI:30616"/>
    </ligand>
</feature>
<dbReference type="GO" id="GO:0005929">
    <property type="term" value="C:cilium"/>
    <property type="evidence" value="ECO:0007669"/>
    <property type="project" value="TreeGrafter"/>
</dbReference>
<feature type="binding site" evidence="6">
    <location>
        <position position="115"/>
    </location>
    <ligand>
        <name>ATP</name>
        <dbReference type="ChEBI" id="CHEBI:30616"/>
    </ligand>
</feature>
<keyword evidence="4" id="KW-0460">Magnesium</keyword>
<dbReference type="GeneID" id="115627226"/>
<evidence type="ECO:0000256" key="1">
    <source>
        <dbReference type="ARBA" id="ARBA00008142"/>
    </source>
</evidence>
<dbReference type="GO" id="GO:1902176">
    <property type="term" value="P:negative regulation of oxidative stress-induced intrinsic apoptotic signaling pathway"/>
    <property type="evidence" value="ECO:0007669"/>
    <property type="project" value="TreeGrafter"/>
</dbReference>
<gene>
    <name evidence="11" type="primary">LOC115627226</name>
</gene>
<evidence type="ECO:0000256" key="3">
    <source>
        <dbReference type="ARBA" id="ARBA00022723"/>
    </source>
</evidence>